<evidence type="ECO:0000259" key="2">
    <source>
        <dbReference type="Pfam" id="PF00149"/>
    </source>
</evidence>
<keyword evidence="4" id="KW-1185">Reference proteome</keyword>
<protein>
    <submittedName>
        <fullName evidence="3">Metallophosphoesterase</fullName>
    </submittedName>
</protein>
<keyword evidence="1" id="KW-0472">Membrane</keyword>
<feature type="transmembrane region" description="Helical" evidence="1">
    <location>
        <begin position="67"/>
        <end position="89"/>
    </location>
</feature>
<dbReference type="Pfam" id="PF00149">
    <property type="entry name" value="Metallophos"/>
    <property type="match status" value="1"/>
</dbReference>
<evidence type="ECO:0000256" key="1">
    <source>
        <dbReference type="SAM" id="Phobius"/>
    </source>
</evidence>
<keyword evidence="1" id="KW-1133">Transmembrane helix</keyword>
<dbReference type="RefSeq" id="WP_413778475.1">
    <property type="nucleotide sequence ID" value="NZ_JAUOZS010000001.1"/>
</dbReference>
<dbReference type="PANTHER" id="PTHR31302:SF0">
    <property type="entry name" value="TRANSMEMBRANE PROTEIN WITH METALLOPHOSPHOESTERASE DOMAIN"/>
    <property type="match status" value="1"/>
</dbReference>
<organism evidence="3 4">
    <name type="scientific">Anaeroselena agilis</name>
    <dbReference type="NCBI Taxonomy" id="3063788"/>
    <lineage>
        <taxon>Bacteria</taxon>
        <taxon>Bacillati</taxon>
        <taxon>Bacillota</taxon>
        <taxon>Negativicutes</taxon>
        <taxon>Acetonemataceae</taxon>
        <taxon>Anaeroselena</taxon>
    </lineage>
</organism>
<dbReference type="CDD" id="cd07385">
    <property type="entry name" value="MPP_YkuE_C"/>
    <property type="match status" value="1"/>
</dbReference>
<feature type="domain" description="Calcineurin-like phosphoesterase" evidence="2">
    <location>
        <begin position="153"/>
        <end position="321"/>
    </location>
</feature>
<gene>
    <name evidence="3" type="ORF">Q4T40_01420</name>
</gene>
<dbReference type="InterPro" id="IPR029052">
    <property type="entry name" value="Metallo-depent_PP-like"/>
</dbReference>
<keyword evidence="1" id="KW-0812">Transmembrane</keyword>
<feature type="transmembrane region" description="Helical" evidence="1">
    <location>
        <begin position="101"/>
        <end position="126"/>
    </location>
</feature>
<dbReference type="InterPro" id="IPR004843">
    <property type="entry name" value="Calcineurin-like_PHP"/>
</dbReference>
<evidence type="ECO:0000313" key="4">
    <source>
        <dbReference type="Proteomes" id="UP001254848"/>
    </source>
</evidence>
<comment type="caution">
    <text evidence="3">The sequence shown here is derived from an EMBL/GenBank/DDBJ whole genome shotgun (WGS) entry which is preliminary data.</text>
</comment>
<proteinExistence type="predicted"/>
<dbReference type="EMBL" id="JAUOZS010000001">
    <property type="protein sequence ID" value="MDT8899910.1"/>
    <property type="molecule type" value="Genomic_DNA"/>
</dbReference>
<name>A0ABU3NSV9_9FIRM</name>
<dbReference type="Gene3D" id="3.60.21.10">
    <property type="match status" value="1"/>
</dbReference>
<dbReference type="PANTHER" id="PTHR31302">
    <property type="entry name" value="TRANSMEMBRANE PROTEIN WITH METALLOPHOSPHOESTERASE DOMAIN-RELATED"/>
    <property type="match status" value="1"/>
</dbReference>
<dbReference type="Proteomes" id="UP001254848">
    <property type="component" value="Unassembled WGS sequence"/>
</dbReference>
<reference evidence="3 4" key="1">
    <citation type="submission" date="2023-07" db="EMBL/GenBank/DDBJ databases">
        <title>The novel representative of Negativicutes class, Anaeroselena agilis gen. nov. sp. nov.</title>
        <authorList>
            <person name="Prokofeva M.I."/>
            <person name="Elcheninov A.G."/>
            <person name="Klyukina A."/>
            <person name="Kublanov I.V."/>
            <person name="Frolov E.N."/>
            <person name="Podosokorskaya O.A."/>
        </authorList>
    </citation>
    <scope>NUCLEOTIDE SEQUENCE [LARGE SCALE GENOMIC DNA]</scope>
    <source>
        <strain evidence="3 4">4137-cl</strain>
    </source>
</reference>
<evidence type="ECO:0000313" key="3">
    <source>
        <dbReference type="EMBL" id="MDT8899910.1"/>
    </source>
</evidence>
<dbReference type="SUPFAM" id="SSF56300">
    <property type="entry name" value="Metallo-dependent phosphatases"/>
    <property type="match status" value="1"/>
</dbReference>
<sequence>MPAFLLIVLVPYLLLNYYVGSRLWQYIFCHVLPGWGKAFWPLFWLIAATPLASRIKTLPVSTQVRDFLAYSGDYWLAALYYFFLIWLVADFGGFLARRLGLLTAAACKPLVVGLASAALVAVLLAYGSWNARNPRVATYDVTIAKPAAGLAELRVVMVSDIHLGPIVGYERLKGLVAAINDQQPDLVLMPGDIIDENVTYFVERKMSEPFRALKPRFGVWAVFGNHEYISGKAEEVAARLREAGITVLRDEYVKVGDSFYIVGRDDRRSAQFGGRARHELAMVMAGVDRRLPILLMDHQPYDLEEAAVQGVDLQLSGHTHVGQMFPNSFVTGRMFEVDWGYLRKGAYQVIVSSGFGTWGPPIRIGNRPEIVAIKIRFAEQPQ</sequence>
<accession>A0ABU3NSV9</accession>
<dbReference type="InterPro" id="IPR051158">
    <property type="entry name" value="Metallophosphoesterase_sf"/>
</dbReference>